<feature type="chain" id="PRO_5047508524" evidence="1">
    <location>
        <begin position="21"/>
        <end position="419"/>
    </location>
</feature>
<dbReference type="InterPro" id="IPR013783">
    <property type="entry name" value="Ig-like_fold"/>
</dbReference>
<dbReference type="Proteomes" id="UP000829647">
    <property type="component" value="Chromosome"/>
</dbReference>
<proteinExistence type="predicted"/>
<protein>
    <submittedName>
        <fullName evidence="3">PKD domain-containing protein</fullName>
    </submittedName>
</protein>
<gene>
    <name evidence="3" type="ORF">MWH26_17910</name>
</gene>
<keyword evidence="4" id="KW-1185">Reference proteome</keyword>
<evidence type="ECO:0000313" key="3">
    <source>
        <dbReference type="EMBL" id="UPL49050.1"/>
    </source>
</evidence>
<reference evidence="3 4" key="1">
    <citation type="submission" date="2022-04" db="EMBL/GenBank/DDBJ databases">
        <title>Hymenobacter sp. isolated from the air.</title>
        <authorList>
            <person name="Won M."/>
            <person name="Lee C.-M."/>
            <person name="Woen H.-Y."/>
            <person name="Kwon S.-W."/>
        </authorList>
    </citation>
    <scope>NUCLEOTIDE SEQUENCE [LARGE SCALE GENOMIC DNA]</scope>
    <source>
        <strain evidence="4">5516 S-25</strain>
    </source>
</reference>
<keyword evidence="1" id="KW-0732">Signal</keyword>
<dbReference type="CDD" id="cd00146">
    <property type="entry name" value="PKD"/>
    <property type="match status" value="1"/>
</dbReference>
<organism evidence="3 4">
    <name type="scientific">Hymenobacter sublimis</name>
    <dbReference type="NCBI Taxonomy" id="2933777"/>
    <lineage>
        <taxon>Bacteria</taxon>
        <taxon>Pseudomonadati</taxon>
        <taxon>Bacteroidota</taxon>
        <taxon>Cytophagia</taxon>
        <taxon>Cytophagales</taxon>
        <taxon>Hymenobacteraceae</taxon>
        <taxon>Hymenobacter</taxon>
    </lineage>
</organism>
<name>A0ABY4J8X4_9BACT</name>
<evidence type="ECO:0000256" key="1">
    <source>
        <dbReference type="SAM" id="SignalP"/>
    </source>
</evidence>
<dbReference type="Pfam" id="PF18911">
    <property type="entry name" value="PKD_4"/>
    <property type="match status" value="1"/>
</dbReference>
<dbReference type="RefSeq" id="WP_247975350.1">
    <property type="nucleotide sequence ID" value="NZ_CP095848.1"/>
</dbReference>
<dbReference type="InterPro" id="IPR022409">
    <property type="entry name" value="PKD/Chitinase_dom"/>
</dbReference>
<evidence type="ECO:0000313" key="4">
    <source>
        <dbReference type="Proteomes" id="UP000829647"/>
    </source>
</evidence>
<dbReference type="PROSITE" id="PS51257">
    <property type="entry name" value="PROKAR_LIPOPROTEIN"/>
    <property type="match status" value="1"/>
</dbReference>
<dbReference type="SMART" id="SM00089">
    <property type="entry name" value="PKD"/>
    <property type="match status" value="1"/>
</dbReference>
<accession>A0ABY4J8X4</accession>
<dbReference type="SUPFAM" id="SSF49299">
    <property type="entry name" value="PKD domain"/>
    <property type="match status" value="1"/>
</dbReference>
<sequence length="419" mass="44107">MNMFTRLAALGLLAAPLLLASCEKDAKDYELEGAVPQSSFTYQVNTTEYPATVTFTSTSQDGFLYQWNFGDNTRASGNTVTHTYTRPGTYQVELITAGRGGTGISATQAVVIPDVCTNSAFSRLVDCAGSGTRVWSFSTDPGAIVRESATGTQLSSSTTLNNCQLDDQFSFSNNYSVNYESAGQTFQNGACGSSLNRGGSFVYRPTTGGLGQIVLKGKGAFIGLPDSVANKTYDILEATDTKLRLRGTNPDGTRTIVTLMPFDATAPIKRLLTGGSSKTWLLDNAADAVITVGTEANPKQYYAGGAPSSLPGCQADDEYTFSMTNTFTYNAFAETFVAGNPGSCSAPRSGTSAFVFGPSAGAGLAQFTLTQTGAFIAATDASPTERVYRIISINNTRMVLRAGSGQSGGTVFDIKMIAK</sequence>
<feature type="signal peptide" evidence="1">
    <location>
        <begin position="1"/>
        <end position="20"/>
    </location>
</feature>
<dbReference type="Gene3D" id="2.60.40.10">
    <property type="entry name" value="Immunoglobulins"/>
    <property type="match status" value="1"/>
</dbReference>
<dbReference type="PROSITE" id="PS50093">
    <property type="entry name" value="PKD"/>
    <property type="match status" value="1"/>
</dbReference>
<evidence type="ECO:0000259" key="2">
    <source>
        <dbReference type="PROSITE" id="PS50093"/>
    </source>
</evidence>
<dbReference type="EMBL" id="CP095848">
    <property type="protein sequence ID" value="UPL49050.1"/>
    <property type="molecule type" value="Genomic_DNA"/>
</dbReference>
<dbReference type="InterPro" id="IPR035986">
    <property type="entry name" value="PKD_dom_sf"/>
</dbReference>
<dbReference type="InterPro" id="IPR000601">
    <property type="entry name" value="PKD_dom"/>
</dbReference>
<feature type="domain" description="PKD" evidence="2">
    <location>
        <begin position="52"/>
        <end position="112"/>
    </location>
</feature>